<name>A0A915KK88_ROMCU</name>
<accession>A0A915KK88</accession>
<evidence type="ECO:0000313" key="1">
    <source>
        <dbReference type="Proteomes" id="UP000887565"/>
    </source>
</evidence>
<dbReference type="WBParaSite" id="nRc.2.0.1.t39241-RA">
    <property type="protein sequence ID" value="nRc.2.0.1.t39241-RA"/>
    <property type="gene ID" value="nRc.2.0.1.g39241"/>
</dbReference>
<proteinExistence type="predicted"/>
<dbReference type="Proteomes" id="UP000887565">
    <property type="component" value="Unplaced"/>
</dbReference>
<sequence>MILQNPYVIVAIDPLMLVPEAEDVHHFVRNIMQRSTTRIVHMHSLNNGVQLNMCDLRIKHGEKNFPLK</sequence>
<keyword evidence="1" id="KW-1185">Reference proteome</keyword>
<reference evidence="2" key="1">
    <citation type="submission" date="2022-11" db="UniProtKB">
        <authorList>
            <consortium name="WormBaseParasite"/>
        </authorList>
    </citation>
    <scope>IDENTIFICATION</scope>
</reference>
<protein>
    <submittedName>
        <fullName evidence="2">Uncharacterized protein</fullName>
    </submittedName>
</protein>
<evidence type="ECO:0000313" key="2">
    <source>
        <dbReference type="WBParaSite" id="nRc.2.0.1.t39241-RA"/>
    </source>
</evidence>
<organism evidence="1 2">
    <name type="scientific">Romanomermis culicivorax</name>
    <name type="common">Nematode worm</name>
    <dbReference type="NCBI Taxonomy" id="13658"/>
    <lineage>
        <taxon>Eukaryota</taxon>
        <taxon>Metazoa</taxon>
        <taxon>Ecdysozoa</taxon>
        <taxon>Nematoda</taxon>
        <taxon>Enoplea</taxon>
        <taxon>Dorylaimia</taxon>
        <taxon>Mermithida</taxon>
        <taxon>Mermithoidea</taxon>
        <taxon>Mermithidae</taxon>
        <taxon>Romanomermis</taxon>
    </lineage>
</organism>
<dbReference type="AlphaFoldDB" id="A0A915KK88"/>